<dbReference type="PANTHER" id="PTHR34295">
    <property type="entry name" value="BIOTIN TRANSPORTER BIOY"/>
    <property type="match status" value="1"/>
</dbReference>
<keyword evidence="3" id="KW-0812">Transmembrane</keyword>
<dbReference type="Gene3D" id="1.10.1760.20">
    <property type="match status" value="1"/>
</dbReference>
<organism evidence="4 5">
    <name type="scientific">Listeria monocytogenes</name>
    <dbReference type="NCBI Taxonomy" id="1639"/>
    <lineage>
        <taxon>Bacteria</taxon>
        <taxon>Bacillati</taxon>
        <taxon>Bacillota</taxon>
        <taxon>Bacilli</taxon>
        <taxon>Bacillales</taxon>
        <taxon>Listeriaceae</taxon>
        <taxon>Listeria</taxon>
    </lineage>
</organism>
<comment type="similarity">
    <text evidence="1 2">Belongs to the BioY family.</text>
</comment>
<dbReference type="Proteomes" id="UP000272537">
    <property type="component" value="Unassembled WGS sequence"/>
</dbReference>
<name>A0AB37NNM5_LISMN</name>
<dbReference type="Pfam" id="PF02632">
    <property type="entry name" value="BioY"/>
    <property type="match status" value="1"/>
</dbReference>
<gene>
    <name evidence="4" type="primary">bioy2</name>
    <name evidence="4" type="ORF">DYZ80_00635</name>
</gene>
<reference evidence="4 5" key="1">
    <citation type="journal article" date="2018" name="BMC Genomics">
        <title>Genes significantly associated with lineage II food isolates of Listeria monocytogenes.</title>
        <authorList>
            <person name="Pirone-Davies C."/>
            <person name="Chen Y."/>
            <person name="Pightling A."/>
            <person name="Ryan G."/>
            <person name="Wang Y."/>
            <person name="Yao K."/>
            <person name="Hoffmann M."/>
            <person name="Allard M.W."/>
        </authorList>
    </citation>
    <scope>NUCLEOTIDE SEQUENCE [LARGE SCALE GENOMIC DNA]</scope>
    <source>
        <strain evidence="4 5">PNUSAL000550</strain>
    </source>
</reference>
<comment type="subcellular location">
    <subcellularLocation>
        <location evidence="2">Cell membrane</location>
        <topology evidence="2">Multi-pass membrane protein</topology>
    </subcellularLocation>
</comment>
<dbReference type="PIRSF" id="PIRSF016661">
    <property type="entry name" value="BioY"/>
    <property type="match status" value="1"/>
</dbReference>
<proteinExistence type="inferred from homology"/>
<sequence length="198" mass="21260">MLTYFSKKFTLRRDMFMRDQKLKFLVVDALFAVIIALLAQVAIPLGPIPLTGQTFAIGLAATILGARHGTISVLVYIVLGAVGIPVFQGMTAGIGILFGPTGGFIVGFIFNALLTGWLLEKTKFTVPYAIVANILGAIVTLIFGVLWLKVSTGLDWPTAFLTGMVPFIIPGIIKAVFAALLGILIRDRLIKAKLLRAS</sequence>
<keyword evidence="2 3" id="KW-0472">Membrane</keyword>
<feature type="transmembrane region" description="Helical" evidence="3">
    <location>
        <begin position="73"/>
        <end position="96"/>
    </location>
</feature>
<feature type="transmembrane region" description="Helical" evidence="3">
    <location>
        <begin position="160"/>
        <end position="185"/>
    </location>
</feature>
<protein>
    <recommendedName>
        <fullName evidence="2">Biotin transporter</fullName>
    </recommendedName>
</protein>
<dbReference type="GO" id="GO:0015225">
    <property type="term" value="F:biotin transmembrane transporter activity"/>
    <property type="evidence" value="ECO:0007669"/>
    <property type="project" value="UniProtKB-UniRule"/>
</dbReference>
<evidence type="ECO:0000313" key="4">
    <source>
        <dbReference type="EMBL" id="RKA11102.1"/>
    </source>
</evidence>
<dbReference type="InterPro" id="IPR003784">
    <property type="entry name" value="BioY"/>
</dbReference>
<keyword evidence="2" id="KW-0813">Transport</keyword>
<dbReference type="PANTHER" id="PTHR34295:SF1">
    <property type="entry name" value="BIOTIN TRANSPORTER BIOY"/>
    <property type="match status" value="1"/>
</dbReference>
<accession>A0AB37NNM5</accession>
<comment type="caution">
    <text evidence="4">The sequence shown here is derived from an EMBL/GenBank/DDBJ whole genome shotgun (WGS) entry which is preliminary data.</text>
</comment>
<feature type="transmembrane region" description="Helical" evidence="3">
    <location>
        <begin position="48"/>
        <end position="66"/>
    </location>
</feature>
<evidence type="ECO:0000313" key="5">
    <source>
        <dbReference type="Proteomes" id="UP000272537"/>
    </source>
</evidence>
<feature type="transmembrane region" description="Helical" evidence="3">
    <location>
        <begin position="21"/>
        <end position="42"/>
    </location>
</feature>
<dbReference type="GO" id="GO:0005886">
    <property type="term" value="C:plasma membrane"/>
    <property type="evidence" value="ECO:0007669"/>
    <property type="project" value="UniProtKB-SubCell"/>
</dbReference>
<evidence type="ECO:0000256" key="1">
    <source>
        <dbReference type="ARBA" id="ARBA00010692"/>
    </source>
</evidence>
<keyword evidence="2" id="KW-1003">Cell membrane</keyword>
<keyword evidence="3" id="KW-1133">Transmembrane helix</keyword>
<dbReference type="EMBL" id="QXLS01000001">
    <property type="protein sequence ID" value="RKA11102.1"/>
    <property type="molecule type" value="Genomic_DNA"/>
</dbReference>
<evidence type="ECO:0000256" key="3">
    <source>
        <dbReference type="SAM" id="Phobius"/>
    </source>
</evidence>
<dbReference type="AlphaFoldDB" id="A0AB37NNM5"/>
<feature type="transmembrane region" description="Helical" evidence="3">
    <location>
        <begin position="126"/>
        <end position="148"/>
    </location>
</feature>
<feature type="transmembrane region" description="Helical" evidence="3">
    <location>
        <begin position="102"/>
        <end position="119"/>
    </location>
</feature>
<evidence type="ECO:0000256" key="2">
    <source>
        <dbReference type="PIRNR" id="PIRNR016661"/>
    </source>
</evidence>